<dbReference type="PANTHER" id="PTHR15696">
    <property type="entry name" value="SMG-7 SUPPRESSOR WITH MORPHOLOGICAL EFFECT ON GENITALIA PROTEIN 7"/>
    <property type="match status" value="1"/>
</dbReference>
<accession>A0A0M0LRZ7</accession>
<organism evidence="1 2">
    <name type="scientific">Chrysochromulina tobinii</name>
    <dbReference type="NCBI Taxonomy" id="1460289"/>
    <lineage>
        <taxon>Eukaryota</taxon>
        <taxon>Haptista</taxon>
        <taxon>Haptophyta</taxon>
        <taxon>Prymnesiophyceae</taxon>
        <taxon>Prymnesiales</taxon>
        <taxon>Chrysochromulinaceae</taxon>
        <taxon>Chrysochromulina</taxon>
    </lineage>
</organism>
<dbReference type="GO" id="GO:0000184">
    <property type="term" value="P:nuclear-transcribed mRNA catabolic process, nonsense-mediated decay"/>
    <property type="evidence" value="ECO:0007669"/>
    <property type="project" value="TreeGrafter"/>
</dbReference>
<dbReference type="Gene3D" id="1.25.40.10">
    <property type="entry name" value="Tetratricopeptide repeat domain"/>
    <property type="match status" value="1"/>
</dbReference>
<protein>
    <submittedName>
        <fullName evidence="1">Uncharacterized protein</fullName>
    </submittedName>
</protein>
<dbReference type="SUPFAM" id="SSF48452">
    <property type="entry name" value="TPR-like"/>
    <property type="match status" value="1"/>
</dbReference>
<evidence type="ECO:0000313" key="1">
    <source>
        <dbReference type="EMBL" id="KOO53677.1"/>
    </source>
</evidence>
<dbReference type="GO" id="GO:0042162">
    <property type="term" value="F:telomeric DNA binding"/>
    <property type="evidence" value="ECO:0007669"/>
    <property type="project" value="TreeGrafter"/>
</dbReference>
<evidence type="ECO:0000313" key="2">
    <source>
        <dbReference type="Proteomes" id="UP000037460"/>
    </source>
</evidence>
<dbReference type="GO" id="GO:0070034">
    <property type="term" value="F:telomerase RNA binding"/>
    <property type="evidence" value="ECO:0007669"/>
    <property type="project" value="TreeGrafter"/>
</dbReference>
<dbReference type="EMBL" id="JWZX01000116">
    <property type="protein sequence ID" value="KOO53677.1"/>
    <property type="molecule type" value="Genomic_DNA"/>
</dbReference>
<dbReference type="InterPro" id="IPR045153">
    <property type="entry name" value="Est1/Ebs1-like"/>
</dbReference>
<dbReference type="Proteomes" id="UP000037460">
    <property type="component" value="Unassembled WGS sequence"/>
</dbReference>
<name>A0A0M0LRZ7_9EUKA</name>
<sequence length="251" mass="26523">MERTVELGPPLPAEQLARAADRSYTVLLQERGVAAIVDTPDGREALAAARDGWAAFLIDHAELALDRGAHTRLWAMHHAAIDEVQRDLRRDLRAANAPPTPELLERRRVLLALLIDAGRFFEALLARLHPAAAAAVGTCRHHAAAPVAGPPQAAAPSGGSSGNGALAALASSVCVACGDLRRYESALPGQEVEQRQRLVASSRRCYLSASYLTPADGRPHNCLGALLAQGGFEDSVRAARHYALAMGAGSE</sequence>
<comment type="caution">
    <text evidence="1">The sequence shown here is derived from an EMBL/GenBank/DDBJ whole genome shotgun (WGS) entry which is preliminary data.</text>
</comment>
<proteinExistence type="predicted"/>
<dbReference type="AlphaFoldDB" id="A0A0M0LRZ7"/>
<dbReference type="PANTHER" id="PTHR15696:SF0">
    <property type="entry name" value="TELOMERASE-BINDING PROTEIN EST1A"/>
    <property type="match status" value="1"/>
</dbReference>
<dbReference type="InterPro" id="IPR011990">
    <property type="entry name" value="TPR-like_helical_dom_sf"/>
</dbReference>
<keyword evidence="2" id="KW-1185">Reference proteome</keyword>
<gene>
    <name evidence="1" type="ORF">Ctob_015727</name>
</gene>
<dbReference type="GO" id="GO:0005697">
    <property type="term" value="C:telomerase holoenzyme complex"/>
    <property type="evidence" value="ECO:0007669"/>
    <property type="project" value="TreeGrafter"/>
</dbReference>
<reference evidence="2" key="1">
    <citation type="journal article" date="2015" name="PLoS Genet.">
        <title>Genome Sequence and Transcriptome Analyses of Chrysochromulina tobin: Metabolic Tools for Enhanced Algal Fitness in the Prominent Order Prymnesiales (Haptophyceae).</title>
        <authorList>
            <person name="Hovde B.T."/>
            <person name="Deodato C.R."/>
            <person name="Hunsperger H.M."/>
            <person name="Ryken S.A."/>
            <person name="Yost W."/>
            <person name="Jha R.K."/>
            <person name="Patterson J."/>
            <person name="Monnat R.J. Jr."/>
            <person name="Barlow S.B."/>
            <person name="Starkenburg S.R."/>
            <person name="Cattolico R.A."/>
        </authorList>
    </citation>
    <scope>NUCLEOTIDE SEQUENCE</scope>
    <source>
        <strain evidence="2">CCMP291</strain>
    </source>
</reference>